<accession>A0A1I7XZ91</accession>
<feature type="chain" id="PRO_5009311536" evidence="1">
    <location>
        <begin position="20"/>
        <end position="108"/>
    </location>
</feature>
<dbReference type="PANTHER" id="PTHR31507">
    <property type="entry name" value="PROTEIN CBG15923"/>
    <property type="match status" value="1"/>
</dbReference>
<proteinExistence type="predicted"/>
<dbReference type="InterPro" id="IPR036383">
    <property type="entry name" value="TSP1_rpt_sf"/>
</dbReference>
<dbReference type="PROSITE" id="PS50092">
    <property type="entry name" value="TSP1"/>
    <property type="match status" value="1"/>
</dbReference>
<dbReference type="Pfam" id="PF00090">
    <property type="entry name" value="TSP_1"/>
    <property type="match status" value="1"/>
</dbReference>
<dbReference type="Gene3D" id="2.20.100.10">
    <property type="entry name" value="Thrombospondin type-1 (TSP1) repeat"/>
    <property type="match status" value="1"/>
</dbReference>
<organism evidence="2 3">
    <name type="scientific">Steinernema glaseri</name>
    <dbReference type="NCBI Taxonomy" id="37863"/>
    <lineage>
        <taxon>Eukaryota</taxon>
        <taxon>Metazoa</taxon>
        <taxon>Ecdysozoa</taxon>
        <taxon>Nematoda</taxon>
        <taxon>Chromadorea</taxon>
        <taxon>Rhabditida</taxon>
        <taxon>Tylenchina</taxon>
        <taxon>Panagrolaimomorpha</taxon>
        <taxon>Strongyloidoidea</taxon>
        <taxon>Steinernematidae</taxon>
        <taxon>Steinernema</taxon>
    </lineage>
</organism>
<dbReference type="InterPro" id="IPR000884">
    <property type="entry name" value="TSP1_rpt"/>
</dbReference>
<dbReference type="WBParaSite" id="L893_g10819.t1">
    <property type="protein sequence ID" value="L893_g10819.t1"/>
    <property type="gene ID" value="L893_g10819"/>
</dbReference>
<dbReference type="AlphaFoldDB" id="A0A1I7XZ91"/>
<protein>
    <submittedName>
        <fullName evidence="3">TIL domain-containing protein</fullName>
    </submittedName>
</protein>
<evidence type="ECO:0000256" key="1">
    <source>
        <dbReference type="SAM" id="SignalP"/>
    </source>
</evidence>
<evidence type="ECO:0000313" key="2">
    <source>
        <dbReference type="Proteomes" id="UP000095287"/>
    </source>
</evidence>
<dbReference type="SUPFAM" id="SSF82895">
    <property type="entry name" value="TSP-1 type 1 repeat"/>
    <property type="match status" value="1"/>
</dbReference>
<dbReference type="SMART" id="SM00209">
    <property type="entry name" value="TSP1"/>
    <property type="match status" value="1"/>
</dbReference>
<feature type="signal peptide" evidence="1">
    <location>
        <begin position="1"/>
        <end position="19"/>
    </location>
</feature>
<keyword evidence="1" id="KW-0732">Signal</keyword>
<dbReference type="PANTHER" id="PTHR31507:SF11">
    <property type="entry name" value="THROMBOSPONDIN TYPE 1 DOMAIN PROTEIN"/>
    <property type="match status" value="1"/>
</dbReference>
<evidence type="ECO:0000313" key="3">
    <source>
        <dbReference type="WBParaSite" id="L893_g10819.t1"/>
    </source>
</evidence>
<reference evidence="3" key="1">
    <citation type="submission" date="2016-11" db="UniProtKB">
        <authorList>
            <consortium name="WormBaseParasite"/>
        </authorList>
    </citation>
    <scope>IDENTIFICATION</scope>
</reference>
<keyword evidence="2" id="KW-1185">Reference proteome</keyword>
<sequence length="108" mass="11763">MRSFIATLILVQMLPLGETQSCSWLSWSSWSDCTDSCGSCGIHIRSRTCLSSDDKCQCEGSGTQIDYCNLEVCLHPRPTCCFDTTVTVREGKFVCAPANGGVLVPLFS</sequence>
<dbReference type="Proteomes" id="UP000095287">
    <property type="component" value="Unplaced"/>
</dbReference>
<name>A0A1I7XZ91_9BILA</name>